<dbReference type="EMBL" id="KB206371">
    <property type="protein sequence ID" value="ELP92406.1"/>
    <property type="molecule type" value="Genomic_DNA"/>
</dbReference>
<dbReference type="GeneID" id="14891385"/>
<evidence type="ECO:0000256" key="1">
    <source>
        <dbReference type="ARBA" id="ARBA00004996"/>
    </source>
</evidence>
<gene>
    <name evidence="13" type="ORF">EIN_188500</name>
</gene>
<keyword evidence="7 13" id="KW-0418">Kinase</keyword>
<evidence type="ECO:0000259" key="11">
    <source>
        <dbReference type="Pfam" id="PF00156"/>
    </source>
</evidence>
<dbReference type="Pfam" id="PF13793">
    <property type="entry name" value="Pribosyltran_N"/>
    <property type="match status" value="1"/>
</dbReference>
<dbReference type="SMART" id="SM01400">
    <property type="entry name" value="Pribosyltran_N"/>
    <property type="match status" value="1"/>
</dbReference>
<keyword evidence="5 10" id="KW-0545">Nucleotide biosynthesis</keyword>
<dbReference type="Pfam" id="PF00156">
    <property type="entry name" value="Pribosyltran"/>
    <property type="match status" value="1"/>
</dbReference>
<dbReference type="GO" id="GO:0002189">
    <property type="term" value="C:ribose phosphate diphosphokinase complex"/>
    <property type="evidence" value="ECO:0007669"/>
    <property type="project" value="TreeGrafter"/>
</dbReference>
<dbReference type="GO" id="GO:0000287">
    <property type="term" value="F:magnesium ion binding"/>
    <property type="evidence" value="ECO:0007669"/>
    <property type="project" value="InterPro"/>
</dbReference>
<dbReference type="GO" id="GO:0004749">
    <property type="term" value="F:ribose phosphate diphosphokinase activity"/>
    <property type="evidence" value="ECO:0007669"/>
    <property type="project" value="UniProtKB-EC"/>
</dbReference>
<dbReference type="VEuPathDB" id="AmoebaDB:EIN_188500"/>
<dbReference type="PANTHER" id="PTHR10210:SF32">
    <property type="entry name" value="RIBOSE-PHOSPHATE PYROPHOSPHOKINASE 2"/>
    <property type="match status" value="1"/>
</dbReference>
<feature type="domain" description="Phosphoribosyltransferase" evidence="11">
    <location>
        <begin position="175"/>
        <end position="274"/>
    </location>
</feature>
<protein>
    <recommendedName>
        <fullName evidence="3">ribose-phosphate diphosphokinase</fullName>
        <ecNumber evidence="3">2.7.6.1</ecNumber>
    </recommendedName>
</protein>
<comment type="similarity">
    <text evidence="2 10">Belongs to the ribose-phosphate pyrophosphokinase family.</text>
</comment>
<dbReference type="CDD" id="cd06223">
    <property type="entry name" value="PRTases_typeI"/>
    <property type="match status" value="1"/>
</dbReference>
<dbReference type="GO" id="GO:0006015">
    <property type="term" value="P:5-phosphoribose 1-diphosphate biosynthetic process"/>
    <property type="evidence" value="ECO:0007669"/>
    <property type="project" value="TreeGrafter"/>
</dbReference>
<dbReference type="GO" id="GO:0016301">
    <property type="term" value="F:kinase activity"/>
    <property type="evidence" value="ECO:0007669"/>
    <property type="project" value="UniProtKB-KW"/>
</dbReference>
<evidence type="ECO:0000259" key="12">
    <source>
        <dbReference type="Pfam" id="PF13793"/>
    </source>
</evidence>
<dbReference type="SUPFAM" id="SSF53271">
    <property type="entry name" value="PRTase-like"/>
    <property type="match status" value="2"/>
</dbReference>
<dbReference type="PANTHER" id="PTHR10210">
    <property type="entry name" value="RIBOSE-PHOSPHATE DIPHOSPHOKINASE FAMILY MEMBER"/>
    <property type="match status" value="1"/>
</dbReference>
<dbReference type="GO" id="GO:0005524">
    <property type="term" value="F:ATP binding"/>
    <property type="evidence" value="ECO:0007669"/>
    <property type="project" value="UniProtKB-KW"/>
</dbReference>
<dbReference type="GO" id="GO:0005737">
    <property type="term" value="C:cytoplasm"/>
    <property type="evidence" value="ECO:0007669"/>
    <property type="project" value="TreeGrafter"/>
</dbReference>
<dbReference type="InterPro" id="IPR005946">
    <property type="entry name" value="Rib-P_diPkinase"/>
</dbReference>
<evidence type="ECO:0000256" key="4">
    <source>
        <dbReference type="ARBA" id="ARBA00022679"/>
    </source>
</evidence>
<dbReference type="NCBIfam" id="TIGR01251">
    <property type="entry name" value="ribP_PPkin"/>
    <property type="match status" value="1"/>
</dbReference>
<comment type="catalytic activity">
    <reaction evidence="9">
        <text>D-ribose 5-phosphate + ATP = 5-phospho-alpha-D-ribose 1-diphosphate + AMP + H(+)</text>
        <dbReference type="Rhea" id="RHEA:15609"/>
        <dbReference type="ChEBI" id="CHEBI:15378"/>
        <dbReference type="ChEBI" id="CHEBI:30616"/>
        <dbReference type="ChEBI" id="CHEBI:58017"/>
        <dbReference type="ChEBI" id="CHEBI:78346"/>
        <dbReference type="ChEBI" id="CHEBI:456215"/>
        <dbReference type="EC" id="2.7.6.1"/>
    </reaction>
</comment>
<evidence type="ECO:0000256" key="8">
    <source>
        <dbReference type="ARBA" id="ARBA00022840"/>
    </source>
</evidence>
<evidence type="ECO:0000256" key="2">
    <source>
        <dbReference type="ARBA" id="ARBA00006478"/>
    </source>
</evidence>
<comment type="pathway">
    <text evidence="1">Metabolic intermediate biosynthesis; 5-phospho-alpha-D-ribose 1-diphosphate biosynthesis; 5-phospho-alpha-D-ribose 1-diphosphate from D-ribose 5-phosphate (route I): step 1/1.</text>
</comment>
<keyword evidence="4 13" id="KW-0808">Transferase</keyword>
<dbReference type="FunFam" id="3.40.50.2020:FF:000065">
    <property type="entry name" value="Ribose-phosphate pyrophosphokinase putative"/>
    <property type="match status" value="1"/>
</dbReference>
<dbReference type="Gene3D" id="3.40.50.2020">
    <property type="match status" value="2"/>
</dbReference>
<keyword evidence="8" id="KW-0067">ATP-binding</keyword>
<evidence type="ECO:0000256" key="7">
    <source>
        <dbReference type="ARBA" id="ARBA00022777"/>
    </source>
</evidence>
<dbReference type="InterPro" id="IPR029099">
    <property type="entry name" value="Pribosyltran_N"/>
</dbReference>
<evidence type="ECO:0000313" key="13">
    <source>
        <dbReference type="EMBL" id="ELP92406.1"/>
    </source>
</evidence>
<keyword evidence="6" id="KW-0547">Nucleotide-binding</keyword>
<feature type="domain" description="Ribose-phosphate pyrophosphokinase N-terminal" evidence="12">
    <location>
        <begin position="20"/>
        <end position="133"/>
    </location>
</feature>
<evidence type="ECO:0000313" key="14">
    <source>
        <dbReference type="Proteomes" id="UP000014680"/>
    </source>
</evidence>
<proteinExistence type="inferred from homology"/>
<name>L7FNW7_ENTIV</name>
<organism evidence="13 14">
    <name type="scientific">Entamoeba invadens IP1</name>
    <dbReference type="NCBI Taxonomy" id="370355"/>
    <lineage>
        <taxon>Eukaryota</taxon>
        <taxon>Amoebozoa</taxon>
        <taxon>Evosea</taxon>
        <taxon>Archamoebae</taxon>
        <taxon>Mastigamoebida</taxon>
        <taxon>Entamoebidae</taxon>
        <taxon>Entamoeba</taxon>
    </lineage>
</organism>
<keyword evidence="14" id="KW-1185">Reference proteome</keyword>
<evidence type="ECO:0000256" key="6">
    <source>
        <dbReference type="ARBA" id="ARBA00022741"/>
    </source>
</evidence>
<dbReference type="RefSeq" id="XP_004259177.1">
    <property type="nucleotide sequence ID" value="XM_004259129.1"/>
</dbReference>
<dbReference type="InterPro" id="IPR029057">
    <property type="entry name" value="PRTase-like"/>
</dbReference>
<sequence>MQPTSSPIPPEAFVSTETFIVHTSKSEYLAKSLRAELGIPIIPIIHRKFQDGESYYRINIPERTSLIGRNVVIVSSIVDDMELLEVVRIGGELAELGTKRRVFVIPYLMYSTMERAVKPGEVVTCKSTVRMLCGIPSSGLGNLFMLMDLHTSGIIHYFEGTVQAMELYAEPVLEKAIAQYIDFNEPCIFGSADLGRPLWVETFANRFNVGMAFIRKSRSFEDTHVIGEPIGDVKGKHVIIYDDMTRTAGTLIKACDAYLDNGAKKVTAVLTHLCLIDEDVVNKITQSRIDKIIATNSNVKTQMPCVQNSDKFIICDIAPIFGCQITACLNDNY</sequence>
<dbReference type="Proteomes" id="UP000014680">
    <property type="component" value="Unassembled WGS sequence"/>
</dbReference>
<accession>L7FNW7</accession>
<dbReference type="KEGG" id="eiv:EIN_188500"/>
<dbReference type="AlphaFoldDB" id="L7FNW7"/>
<dbReference type="InterPro" id="IPR000836">
    <property type="entry name" value="PRTase_dom"/>
</dbReference>
<evidence type="ECO:0000256" key="9">
    <source>
        <dbReference type="ARBA" id="ARBA00049535"/>
    </source>
</evidence>
<evidence type="ECO:0000256" key="10">
    <source>
        <dbReference type="RuleBase" id="RU004324"/>
    </source>
</evidence>
<evidence type="ECO:0000256" key="3">
    <source>
        <dbReference type="ARBA" id="ARBA00013247"/>
    </source>
</evidence>
<dbReference type="GO" id="GO:0006164">
    <property type="term" value="P:purine nucleotide biosynthetic process"/>
    <property type="evidence" value="ECO:0007669"/>
    <property type="project" value="TreeGrafter"/>
</dbReference>
<dbReference type="OrthoDB" id="413572at2759"/>
<evidence type="ECO:0000256" key="5">
    <source>
        <dbReference type="ARBA" id="ARBA00022727"/>
    </source>
</evidence>
<dbReference type="EC" id="2.7.6.1" evidence="3"/>
<reference evidence="13 14" key="1">
    <citation type="submission" date="2012-10" db="EMBL/GenBank/DDBJ databases">
        <authorList>
            <person name="Zafar N."/>
            <person name="Inman J."/>
            <person name="Hall N."/>
            <person name="Lorenzi H."/>
            <person name="Caler E."/>
        </authorList>
    </citation>
    <scope>NUCLEOTIDE SEQUENCE [LARGE SCALE GENOMIC DNA]</scope>
    <source>
        <strain evidence="13 14">IP1</strain>
    </source>
</reference>
<dbReference type="OMA" id="AYDNIEN"/>